<feature type="compositionally biased region" description="Polar residues" evidence="1">
    <location>
        <begin position="411"/>
        <end position="430"/>
    </location>
</feature>
<evidence type="ECO:0000313" key="5">
    <source>
        <dbReference type="Proteomes" id="UP000253606"/>
    </source>
</evidence>
<evidence type="ECO:0000256" key="1">
    <source>
        <dbReference type="SAM" id="MobiDB-lite"/>
    </source>
</evidence>
<reference evidence="4 5" key="1">
    <citation type="journal article" date="2018" name="Front. Microbiol.">
        <title>Hydrolytic Capabilities as a Key to Environmental Success: Chitinolytic and Cellulolytic Acidobacteria From Acidic Sub-arctic Soils and Boreal Peatlands.</title>
        <authorList>
            <person name="Belova S.E."/>
            <person name="Ravin N.V."/>
            <person name="Pankratov T.A."/>
            <person name="Rakitin A.L."/>
            <person name="Ivanova A.A."/>
            <person name="Beletsky A.V."/>
            <person name="Mardanov A.V."/>
            <person name="Sinninghe Damste J.S."/>
            <person name="Dedysh S.N."/>
        </authorList>
    </citation>
    <scope>NUCLEOTIDE SEQUENCE [LARGE SCALE GENOMIC DNA]</scope>
    <source>
        <strain evidence="4 5">SBC82</strain>
        <plasmid evidence="5">pacpol2</plasmid>
    </source>
</reference>
<dbReference type="EMBL" id="CP030842">
    <property type="protein sequence ID" value="AXC16035.1"/>
    <property type="molecule type" value="Genomic_DNA"/>
</dbReference>
<gene>
    <name evidence="4" type="ORF">ACPOL_6825</name>
</gene>
<name>A0A2Z5GBQ9_9BACT</name>
<dbReference type="InterPro" id="IPR012338">
    <property type="entry name" value="Beta-lactam/transpept-like"/>
</dbReference>
<evidence type="ECO:0000313" key="4">
    <source>
        <dbReference type="EMBL" id="AXC16035.1"/>
    </source>
</evidence>
<feature type="compositionally biased region" description="Polar residues" evidence="1">
    <location>
        <begin position="387"/>
        <end position="400"/>
    </location>
</feature>
<dbReference type="Pfam" id="PF00144">
    <property type="entry name" value="Beta-lactamase"/>
    <property type="match status" value="1"/>
</dbReference>
<dbReference type="Gene3D" id="3.40.710.10">
    <property type="entry name" value="DD-peptidase/beta-lactamase superfamily"/>
    <property type="match status" value="1"/>
</dbReference>
<dbReference type="RefSeq" id="WP_114211238.1">
    <property type="nucleotide sequence ID" value="NZ_CP030842.1"/>
</dbReference>
<dbReference type="InterPro" id="IPR050491">
    <property type="entry name" value="AmpC-like"/>
</dbReference>
<dbReference type="KEGG" id="abas:ACPOL_6825"/>
<feature type="domain" description="Beta-lactamase-related" evidence="3">
    <location>
        <begin position="53"/>
        <end position="368"/>
    </location>
</feature>
<feature type="chain" id="PRO_5016361936" evidence="2">
    <location>
        <begin position="21"/>
        <end position="430"/>
    </location>
</feature>
<evidence type="ECO:0000259" key="3">
    <source>
        <dbReference type="Pfam" id="PF00144"/>
    </source>
</evidence>
<dbReference type="Proteomes" id="UP000253606">
    <property type="component" value="Plasmid pACPOL2"/>
</dbReference>
<dbReference type="SUPFAM" id="SSF56601">
    <property type="entry name" value="beta-lactamase/transpeptidase-like"/>
    <property type="match status" value="1"/>
</dbReference>
<dbReference type="PANTHER" id="PTHR46825:SF9">
    <property type="entry name" value="BETA-LACTAMASE-RELATED DOMAIN-CONTAINING PROTEIN"/>
    <property type="match status" value="1"/>
</dbReference>
<evidence type="ECO:0000256" key="2">
    <source>
        <dbReference type="SAM" id="SignalP"/>
    </source>
</evidence>
<accession>A0A2Z5GBQ9</accession>
<proteinExistence type="predicted"/>
<keyword evidence="5" id="KW-1185">Reference proteome</keyword>
<dbReference type="OrthoDB" id="9797709at2"/>
<geneLocation type="plasmid" evidence="5">
    <name>pacpol2</name>
</geneLocation>
<dbReference type="InterPro" id="IPR001466">
    <property type="entry name" value="Beta-lactam-related"/>
</dbReference>
<sequence>MRRTLFMVCLAAVLVNACGAATPADTASKILVPDHSTAFSAAVDEIVNAEILENGIPSVTVAVVDKGCLVHSGAYGLERVSPDTVANVSTAYLLDSLTKQFTAAAVMLLVQQGKLDLDVPIKTYVSYAPSSWDKITLRHLLNHTSGLPRDSKWGYSSVRDQAEHPDSVLKHFIFNQALATEAGDKYRYSNAGYVALGAIVGKVSGVPLYAFLQQHVFRPLDMTNTAVNDRGGAPRHGARGYDYDATKNTWTQHEEGYQPLAAGALQSTVGDLVKWDIALRSTSILSEKSKQQMWTPAALSDKTPVNYGLGWAIAELQNKQKVVWHSGGGWGFNSAFLRFVDTGVTVIVLTNRQSDKDGPDHATEMAQAIAAAFNPALNMLPAPPAPTCQSSSISPLQTTVDCYPDPRQAKTETPSENSEKQVNSNRLIPE</sequence>
<protein>
    <submittedName>
        <fullName evidence="4">Beta-lactamase</fullName>
    </submittedName>
</protein>
<dbReference type="AlphaFoldDB" id="A0A2Z5GBQ9"/>
<keyword evidence="2" id="KW-0732">Signal</keyword>
<keyword evidence="4" id="KW-0614">Plasmid</keyword>
<feature type="region of interest" description="Disordered" evidence="1">
    <location>
        <begin position="384"/>
        <end position="430"/>
    </location>
</feature>
<dbReference type="PANTHER" id="PTHR46825">
    <property type="entry name" value="D-ALANYL-D-ALANINE-CARBOXYPEPTIDASE/ENDOPEPTIDASE AMPH"/>
    <property type="match status" value="1"/>
</dbReference>
<feature type="signal peptide" evidence="2">
    <location>
        <begin position="1"/>
        <end position="20"/>
    </location>
</feature>
<organism evidence="4 5">
    <name type="scientific">Acidisarcina polymorpha</name>
    <dbReference type="NCBI Taxonomy" id="2211140"/>
    <lineage>
        <taxon>Bacteria</taxon>
        <taxon>Pseudomonadati</taxon>
        <taxon>Acidobacteriota</taxon>
        <taxon>Terriglobia</taxon>
        <taxon>Terriglobales</taxon>
        <taxon>Acidobacteriaceae</taxon>
        <taxon>Acidisarcina</taxon>
    </lineage>
</organism>